<keyword evidence="3" id="KW-1185">Reference proteome</keyword>
<dbReference type="RefSeq" id="WP_256332716.1">
    <property type="nucleotide sequence ID" value="NZ_FNFU01000006.1"/>
</dbReference>
<accession>A0A1G9BSS0</accession>
<protein>
    <submittedName>
        <fullName evidence="2">Uncharacterized protein</fullName>
    </submittedName>
</protein>
<proteinExistence type="predicted"/>
<dbReference type="EMBL" id="FNFU01000006">
    <property type="protein sequence ID" value="SDK42492.1"/>
    <property type="molecule type" value="Genomic_DNA"/>
</dbReference>
<dbReference type="Proteomes" id="UP000198701">
    <property type="component" value="Unassembled WGS sequence"/>
</dbReference>
<sequence>MPDKSPHRHHDKKPGRSIKEKRAEKRAKGMTETTTDAVSHIKKH</sequence>
<feature type="compositionally biased region" description="Basic and acidic residues" evidence="1">
    <location>
        <begin position="17"/>
        <end position="29"/>
    </location>
</feature>
<dbReference type="AlphaFoldDB" id="A0A1G9BSS0"/>
<feature type="compositionally biased region" description="Basic residues" evidence="1">
    <location>
        <begin position="1"/>
        <end position="16"/>
    </location>
</feature>
<evidence type="ECO:0000313" key="3">
    <source>
        <dbReference type="Proteomes" id="UP000198701"/>
    </source>
</evidence>
<organism evidence="2 3">
    <name type="scientific">Cryobacterium psychrotolerans</name>
    <dbReference type="NCBI Taxonomy" id="386301"/>
    <lineage>
        <taxon>Bacteria</taxon>
        <taxon>Bacillati</taxon>
        <taxon>Actinomycetota</taxon>
        <taxon>Actinomycetes</taxon>
        <taxon>Micrococcales</taxon>
        <taxon>Microbacteriaceae</taxon>
        <taxon>Cryobacterium</taxon>
    </lineage>
</organism>
<gene>
    <name evidence="2" type="ORF">SAMN05216282_10614</name>
</gene>
<name>A0A1G9BSS0_9MICO</name>
<evidence type="ECO:0000256" key="1">
    <source>
        <dbReference type="SAM" id="MobiDB-lite"/>
    </source>
</evidence>
<feature type="region of interest" description="Disordered" evidence="1">
    <location>
        <begin position="1"/>
        <end position="44"/>
    </location>
</feature>
<evidence type="ECO:0000313" key="2">
    <source>
        <dbReference type="EMBL" id="SDK42492.1"/>
    </source>
</evidence>
<reference evidence="2 3" key="1">
    <citation type="submission" date="2016-10" db="EMBL/GenBank/DDBJ databases">
        <authorList>
            <person name="de Groot N.N."/>
        </authorList>
    </citation>
    <scope>NUCLEOTIDE SEQUENCE [LARGE SCALE GENOMIC DNA]</scope>
    <source>
        <strain evidence="2 3">CGMCC 1.5382</strain>
    </source>
</reference>